<dbReference type="OrthoDB" id="9806257at2"/>
<evidence type="ECO:0000256" key="4">
    <source>
        <dbReference type="ARBA" id="ARBA00023002"/>
    </source>
</evidence>
<evidence type="ECO:0000256" key="1">
    <source>
        <dbReference type="ARBA" id="ARBA00001974"/>
    </source>
</evidence>
<evidence type="ECO:0000313" key="7">
    <source>
        <dbReference type="Proteomes" id="UP000245390"/>
    </source>
</evidence>
<comment type="caution">
    <text evidence="6">The sequence shown here is derived from an EMBL/GenBank/DDBJ whole genome shotgun (WGS) entry which is preliminary data.</text>
</comment>
<comment type="cofactor">
    <cofactor evidence="1">
        <name>FAD</name>
        <dbReference type="ChEBI" id="CHEBI:57692"/>
    </cofactor>
</comment>
<dbReference type="SUPFAM" id="SSF51905">
    <property type="entry name" value="FAD/NAD(P)-binding domain"/>
    <property type="match status" value="1"/>
</dbReference>
<dbReference type="InterPro" id="IPR036188">
    <property type="entry name" value="FAD/NAD-bd_sf"/>
</dbReference>
<evidence type="ECO:0000313" key="6">
    <source>
        <dbReference type="EMBL" id="PWK55454.1"/>
    </source>
</evidence>
<dbReference type="GO" id="GO:0008115">
    <property type="term" value="F:sarcosine oxidase activity"/>
    <property type="evidence" value="ECO:0007669"/>
    <property type="project" value="TreeGrafter"/>
</dbReference>
<evidence type="ECO:0000256" key="3">
    <source>
        <dbReference type="ARBA" id="ARBA00022827"/>
    </source>
</evidence>
<dbReference type="EMBL" id="QGGV01000007">
    <property type="protein sequence ID" value="PWK55454.1"/>
    <property type="molecule type" value="Genomic_DNA"/>
</dbReference>
<feature type="domain" description="FAD dependent oxidoreductase" evidence="5">
    <location>
        <begin position="2"/>
        <end position="355"/>
    </location>
</feature>
<dbReference type="PANTHER" id="PTHR10961">
    <property type="entry name" value="PEROXISOMAL SARCOSINE OXIDASE"/>
    <property type="match status" value="1"/>
</dbReference>
<dbReference type="Pfam" id="PF01266">
    <property type="entry name" value="DAO"/>
    <property type="match status" value="1"/>
</dbReference>
<name>A0A316G3C7_9RHOB</name>
<dbReference type="RefSeq" id="WP_109760049.1">
    <property type="nucleotide sequence ID" value="NZ_CP034588.1"/>
</dbReference>
<dbReference type="PANTHER" id="PTHR10961:SF10">
    <property type="entry name" value="FAD DEPENDENT OXIDOREDUCTASE DOMAIN-CONTAINING PROTEIN"/>
    <property type="match status" value="1"/>
</dbReference>
<keyword evidence="2" id="KW-0285">Flavoprotein</keyword>
<gene>
    <name evidence="6" type="ORF">C8D95_107120</name>
</gene>
<accession>A0A316G3C7</accession>
<protein>
    <submittedName>
        <fullName evidence="6">Glycine/D-amino acid oxidase-like deaminating enzyme</fullName>
    </submittedName>
</protein>
<keyword evidence="3" id="KW-0274">FAD</keyword>
<dbReference type="Proteomes" id="UP000245390">
    <property type="component" value="Unassembled WGS sequence"/>
</dbReference>
<proteinExistence type="predicted"/>
<dbReference type="GO" id="GO:0050660">
    <property type="term" value="F:flavin adenine dinucleotide binding"/>
    <property type="evidence" value="ECO:0007669"/>
    <property type="project" value="InterPro"/>
</dbReference>
<evidence type="ECO:0000256" key="2">
    <source>
        <dbReference type="ARBA" id="ARBA00022630"/>
    </source>
</evidence>
<keyword evidence="7" id="KW-1185">Reference proteome</keyword>
<dbReference type="InterPro" id="IPR006076">
    <property type="entry name" value="FAD-dep_OxRdtase"/>
</dbReference>
<dbReference type="KEGG" id="salo:EF888_07695"/>
<reference evidence="6 7" key="1">
    <citation type="submission" date="2018-05" db="EMBL/GenBank/DDBJ databases">
        <title>Genomic Encyclopedia of Type Strains, Phase IV (KMG-IV): sequencing the most valuable type-strain genomes for metagenomic binning, comparative biology and taxonomic classification.</title>
        <authorList>
            <person name="Goeker M."/>
        </authorList>
    </citation>
    <scope>NUCLEOTIDE SEQUENCE [LARGE SCALE GENOMIC DNA]</scope>
    <source>
        <strain evidence="6 7">DSM 103371</strain>
    </source>
</reference>
<evidence type="ECO:0000259" key="5">
    <source>
        <dbReference type="Pfam" id="PF01266"/>
    </source>
</evidence>
<organism evidence="6 7">
    <name type="scientific">Silicimonas algicola</name>
    <dbReference type="NCBI Taxonomy" id="1826607"/>
    <lineage>
        <taxon>Bacteria</taxon>
        <taxon>Pseudomonadati</taxon>
        <taxon>Pseudomonadota</taxon>
        <taxon>Alphaproteobacteria</taxon>
        <taxon>Rhodobacterales</taxon>
        <taxon>Paracoccaceae</taxon>
    </lineage>
</organism>
<dbReference type="Gene3D" id="3.30.9.10">
    <property type="entry name" value="D-Amino Acid Oxidase, subunit A, domain 2"/>
    <property type="match status" value="1"/>
</dbReference>
<keyword evidence="4" id="KW-0560">Oxidoreductase</keyword>
<dbReference type="AlphaFoldDB" id="A0A316G3C7"/>
<dbReference type="Gene3D" id="3.50.50.60">
    <property type="entry name" value="FAD/NAD(P)-binding domain"/>
    <property type="match status" value="1"/>
</dbReference>
<sequence length="365" mass="39188">MKIAIVGRGLIGSAAARHLARAGHDVTLIGPDEPPRFEDHRGVFGSHYDEGRITRVNDRRPFFARVSHASIARYAEIEAQSGIPFFTASGSLVAGGPDYMEAVAKGREGLSFAFDDLSPDALKSRFPCLAFPAGFSGVYEPKAGHISPRRLVAAQTEAARRAGARIIAQEAVSVGDGRVRTADTSHSADRVIVAAGGWTDAVLGRAAVLEVYARTVAFHEIGPAEDERLRDMPSFVYDSPDSIYVLPPIRYPDGKVWLKLGGDPEDVLLPDQDAVGAWFRNGGSVEIGHHLTDTIRRLLPGLAFESRHIAPCVTTWTDTRVLEIRRLSPRLIVAAGGNGSGAKCSDELGRMAAALTTETAEETTP</sequence>
<dbReference type="InterPro" id="IPR045170">
    <property type="entry name" value="MTOX"/>
</dbReference>